<comment type="subcellular location">
    <subcellularLocation>
        <location evidence="1">Cell envelope</location>
    </subcellularLocation>
</comment>
<feature type="compositionally biased region" description="Polar residues" evidence="4">
    <location>
        <begin position="349"/>
        <end position="358"/>
    </location>
</feature>
<dbReference type="InterPro" id="IPR050465">
    <property type="entry name" value="UPF0194_transport"/>
</dbReference>
<evidence type="ECO:0000313" key="7">
    <source>
        <dbReference type="Proteomes" id="UP000182237"/>
    </source>
</evidence>
<feature type="coiled-coil region" evidence="3">
    <location>
        <begin position="115"/>
        <end position="142"/>
    </location>
</feature>
<evidence type="ECO:0000256" key="2">
    <source>
        <dbReference type="ARBA" id="ARBA00023054"/>
    </source>
</evidence>
<evidence type="ECO:0000313" key="6">
    <source>
        <dbReference type="EMBL" id="SDR88606.1"/>
    </source>
</evidence>
<dbReference type="RefSeq" id="WP_155860764.1">
    <property type="nucleotide sequence ID" value="NZ_LT629765.1"/>
</dbReference>
<dbReference type="STRING" id="1203190.GCA_000312345_00198"/>
<evidence type="ECO:0000256" key="1">
    <source>
        <dbReference type="ARBA" id="ARBA00004196"/>
    </source>
</evidence>
<sequence length="510" mass="52266">MHPSVETLAVTRSRSVGAQGVKLRVKKACAAAVAATALFVAGCGVGGGDAADGLGAGDYTVAEVGNVTNSIVVNGNIAPIRSTSITSPLQSEVVQLAVAAGDRVEQGQFLAEMDTEAIERQLAEQRKQAEAAQAQAAQGYEQARAQLAAHTQQVQSGTHPAISAARAQAAEAAEADAAAGAPTQMILAANEQGQTVGIAPIEEDQAGQAQAGQAQAGQAQAQAALQAAQAQVAEESQQLQAQAESARQQAQAANNMGTDSSLEYQVQQSTIYAPMSGVVATVDVQVGDVPQGRILSIADDSRLLITSEVREADVANVKVGDAVRFTSTATGDKEYQGKVRRIAPVGSQGAANPEQQQNGGAGAKAGRGGVSFPIEIEVEGDKEGLLLGGSVRAEIITDETPEALMVPLDAIYDDNKILVLATGSGEEDGRQGTVEERTVTTGTANEVDIAVTGGDLEPGDIVINWPDRFRDRLGETVEITDPNFDPAQVDGGGEPDESGQAGDDNADQGA</sequence>
<feature type="region of interest" description="Disordered" evidence="4">
    <location>
        <begin position="148"/>
        <end position="168"/>
    </location>
</feature>
<name>A0A1H1MPC5_9CORY</name>
<feature type="coiled-coil region" evidence="3">
    <location>
        <begin position="218"/>
        <end position="256"/>
    </location>
</feature>
<dbReference type="OrthoDB" id="3268957at2"/>
<gene>
    <name evidence="6" type="ORF">SAMN04488539_0578</name>
</gene>
<reference evidence="6 7" key="1">
    <citation type="submission" date="2016-10" db="EMBL/GenBank/DDBJ databases">
        <authorList>
            <person name="de Groot N.N."/>
        </authorList>
    </citation>
    <scope>NUCLEOTIDE SEQUENCE [LARGE SCALE GENOMIC DNA]</scope>
    <source>
        <strain evidence="6 7">DSM 45434</strain>
    </source>
</reference>
<dbReference type="Gene3D" id="2.40.30.170">
    <property type="match status" value="1"/>
</dbReference>
<feature type="domain" description="YknX-like beta-barrel" evidence="5">
    <location>
        <begin position="304"/>
        <end position="395"/>
    </location>
</feature>
<accession>A0A1H1MPC5</accession>
<proteinExistence type="predicted"/>
<dbReference type="PANTHER" id="PTHR32347">
    <property type="entry name" value="EFFLUX SYSTEM COMPONENT YKNX-RELATED"/>
    <property type="match status" value="1"/>
</dbReference>
<dbReference type="eggNOG" id="COG0845">
    <property type="taxonomic scope" value="Bacteria"/>
</dbReference>
<dbReference type="Proteomes" id="UP000182237">
    <property type="component" value="Chromosome I"/>
</dbReference>
<dbReference type="InterPro" id="IPR058636">
    <property type="entry name" value="Beta-barrel_YknX"/>
</dbReference>
<feature type="compositionally biased region" description="Polar residues" evidence="4">
    <location>
        <begin position="149"/>
        <end position="158"/>
    </location>
</feature>
<evidence type="ECO:0000256" key="3">
    <source>
        <dbReference type="SAM" id="Coils"/>
    </source>
</evidence>
<dbReference type="GO" id="GO:0030313">
    <property type="term" value="C:cell envelope"/>
    <property type="evidence" value="ECO:0007669"/>
    <property type="project" value="UniProtKB-SubCell"/>
</dbReference>
<dbReference type="Pfam" id="PF25990">
    <property type="entry name" value="Beta-barrel_YknX"/>
    <property type="match status" value="1"/>
</dbReference>
<organism evidence="6 7">
    <name type="scientific">Corynebacterium timonense</name>
    <dbReference type="NCBI Taxonomy" id="441500"/>
    <lineage>
        <taxon>Bacteria</taxon>
        <taxon>Bacillati</taxon>
        <taxon>Actinomycetota</taxon>
        <taxon>Actinomycetes</taxon>
        <taxon>Mycobacteriales</taxon>
        <taxon>Corynebacteriaceae</taxon>
        <taxon>Corynebacterium</taxon>
    </lineage>
</organism>
<protein>
    <submittedName>
        <fullName evidence="6">HlyD family secretion protein</fullName>
    </submittedName>
</protein>
<dbReference type="EMBL" id="LT629765">
    <property type="protein sequence ID" value="SDR88606.1"/>
    <property type="molecule type" value="Genomic_DNA"/>
</dbReference>
<evidence type="ECO:0000259" key="5">
    <source>
        <dbReference type="Pfam" id="PF25990"/>
    </source>
</evidence>
<keyword evidence="7" id="KW-1185">Reference proteome</keyword>
<dbReference type="PANTHER" id="PTHR32347:SF23">
    <property type="entry name" value="BLL5650 PROTEIN"/>
    <property type="match status" value="1"/>
</dbReference>
<feature type="region of interest" description="Disordered" evidence="4">
    <location>
        <begin position="344"/>
        <end position="366"/>
    </location>
</feature>
<evidence type="ECO:0000256" key="4">
    <source>
        <dbReference type="SAM" id="MobiDB-lite"/>
    </source>
</evidence>
<dbReference type="AlphaFoldDB" id="A0A1H1MPC5"/>
<keyword evidence="2 3" id="KW-0175">Coiled coil</keyword>
<dbReference type="Gene3D" id="2.40.50.100">
    <property type="match status" value="1"/>
</dbReference>
<feature type="region of interest" description="Disordered" evidence="4">
    <location>
        <begin position="476"/>
        <end position="510"/>
    </location>
</feature>